<dbReference type="Gene3D" id="1.20.120.450">
    <property type="entry name" value="dinb family like domain"/>
    <property type="match status" value="1"/>
</dbReference>
<dbReference type="InterPro" id="IPR024775">
    <property type="entry name" value="DinB-like"/>
</dbReference>
<feature type="region of interest" description="Disordered" evidence="1">
    <location>
        <begin position="87"/>
        <end position="111"/>
    </location>
</feature>
<sequence length="185" mass="19768">MTASPLADPATLRPLGATPDEARSRLAHELGRFGAHLPTRQADWTQVQMGRDWTPAQEAEHVILVNGLTAGVLRLLTSDKPLRAGAQVPGELQGGKRLAPQGTEPSAGGQPWAGLDAAWARSAEGLTAAAAGVTDHAERRFWHPFFGEISALDWLRMVVFHVRNHRQLLEASAGGPGAGKQESRP</sequence>
<protein>
    <submittedName>
        <fullName evidence="3">DinB superfamily protein</fullName>
    </submittedName>
</protein>
<feature type="domain" description="DinB-like" evidence="2">
    <location>
        <begin position="37"/>
        <end position="168"/>
    </location>
</feature>
<evidence type="ECO:0000313" key="3">
    <source>
        <dbReference type="EMBL" id="SEJ62332.1"/>
    </source>
</evidence>
<organism evidence="3 4">
    <name type="scientific">Deinococcus reticulitermitis</name>
    <dbReference type="NCBI Taxonomy" id="856736"/>
    <lineage>
        <taxon>Bacteria</taxon>
        <taxon>Thermotogati</taxon>
        <taxon>Deinococcota</taxon>
        <taxon>Deinococci</taxon>
        <taxon>Deinococcales</taxon>
        <taxon>Deinococcaceae</taxon>
        <taxon>Deinococcus</taxon>
    </lineage>
</organism>
<reference evidence="4" key="1">
    <citation type="submission" date="2016-10" db="EMBL/GenBank/DDBJ databases">
        <authorList>
            <person name="Varghese N."/>
            <person name="Submissions S."/>
        </authorList>
    </citation>
    <scope>NUCLEOTIDE SEQUENCE [LARGE SCALE GENOMIC DNA]</scope>
    <source>
        <strain evidence="4">CGMCC 1.10218</strain>
    </source>
</reference>
<proteinExistence type="predicted"/>
<gene>
    <name evidence="3" type="ORF">SAMN04488058_11247</name>
</gene>
<dbReference type="STRING" id="856736.SAMN04488058_11247"/>
<evidence type="ECO:0000313" key="4">
    <source>
        <dbReference type="Proteomes" id="UP000199223"/>
    </source>
</evidence>
<dbReference type="InterPro" id="IPR034660">
    <property type="entry name" value="DinB/YfiT-like"/>
</dbReference>
<accession>A0A1H7AJR6</accession>
<name>A0A1H7AJR6_9DEIO</name>
<dbReference type="Proteomes" id="UP000199223">
    <property type="component" value="Unassembled WGS sequence"/>
</dbReference>
<evidence type="ECO:0000259" key="2">
    <source>
        <dbReference type="Pfam" id="PF12867"/>
    </source>
</evidence>
<evidence type="ECO:0000256" key="1">
    <source>
        <dbReference type="SAM" id="MobiDB-lite"/>
    </source>
</evidence>
<keyword evidence="4" id="KW-1185">Reference proteome</keyword>
<dbReference type="EMBL" id="FNZA01000012">
    <property type="protein sequence ID" value="SEJ62332.1"/>
    <property type="molecule type" value="Genomic_DNA"/>
</dbReference>
<dbReference type="Pfam" id="PF12867">
    <property type="entry name" value="DinB_2"/>
    <property type="match status" value="1"/>
</dbReference>
<dbReference type="AlphaFoldDB" id="A0A1H7AJR6"/>
<dbReference type="OrthoDB" id="69531at2"/>
<dbReference type="RefSeq" id="WP_092264971.1">
    <property type="nucleotide sequence ID" value="NZ_FNZA01000012.1"/>
</dbReference>
<dbReference type="SUPFAM" id="SSF109854">
    <property type="entry name" value="DinB/YfiT-like putative metalloenzymes"/>
    <property type="match status" value="1"/>
</dbReference>